<dbReference type="GO" id="GO:0042147">
    <property type="term" value="P:retrograde transport, endosome to Golgi"/>
    <property type="evidence" value="ECO:0007669"/>
    <property type="project" value="InterPro"/>
</dbReference>
<dbReference type="PANTHER" id="PTHR11099:SF0">
    <property type="entry name" value="VACUOLAR PROTEIN SORTING-ASSOCIATED PROTEIN 35"/>
    <property type="match status" value="1"/>
</dbReference>
<dbReference type="EMBL" id="EU951797">
    <property type="protein sequence ID" value="ACG23915.1"/>
    <property type="molecule type" value="mRNA"/>
</dbReference>
<dbReference type="HOGENOM" id="CLU_2227063_0_0_1"/>
<dbReference type="InterPro" id="IPR005378">
    <property type="entry name" value="Vps35"/>
</dbReference>
<dbReference type="PANTHER" id="PTHR11099">
    <property type="entry name" value="VACUOLAR SORTING PROTEIN 35"/>
    <property type="match status" value="1"/>
</dbReference>
<reference evidence="1" key="1">
    <citation type="journal article" date="2009" name="Plant Mol. Biol.">
        <title>Insights into corn genes derived from large-scale cDNA sequencing.</title>
        <authorList>
            <person name="Alexandrov N.N."/>
            <person name="Brover V.V."/>
            <person name="Freidin S."/>
            <person name="Troukhan M.E."/>
            <person name="Tatarinova T.V."/>
            <person name="Zhang H."/>
            <person name="Swaller T.J."/>
            <person name="Lu Y.P."/>
            <person name="Bouck J."/>
            <person name="Flavell R.B."/>
            <person name="Feldmann K.A."/>
        </authorList>
    </citation>
    <scope>NUCLEOTIDE SEQUENCE</scope>
</reference>
<dbReference type="AlphaFoldDB" id="B6SGD2"/>
<dbReference type="GO" id="GO:0030906">
    <property type="term" value="C:retromer, cargo-selective complex"/>
    <property type="evidence" value="ECO:0007669"/>
    <property type="project" value="InterPro"/>
</dbReference>
<sequence length="106" mass="11661">MAAASTSVRVLPDGGADDEERWLAEGIAGVQQNAFYMHRALVSPLRNYTPTCLPATAASFLGPCSNHAIWAQDSNNLKDALKYSAQMLSELRTSRLSPHKYYELCE</sequence>
<proteinExistence type="evidence at transcript level"/>
<name>B6SGD2_MAIZE</name>
<dbReference type="GO" id="GO:0005829">
    <property type="term" value="C:cytosol"/>
    <property type="evidence" value="ECO:0007669"/>
    <property type="project" value="GOC"/>
</dbReference>
<organism evidence="1">
    <name type="scientific">Zea mays</name>
    <name type="common">Maize</name>
    <dbReference type="NCBI Taxonomy" id="4577"/>
    <lineage>
        <taxon>Eukaryota</taxon>
        <taxon>Viridiplantae</taxon>
        <taxon>Streptophyta</taxon>
        <taxon>Embryophyta</taxon>
        <taxon>Tracheophyta</taxon>
        <taxon>Spermatophyta</taxon>
        <taxon>Magnoliopsida</taxon>
        <taxon>Liliopsida</taxon>
        <taxon>Poales</taxon>
        <taxon>Poaceae</taxon>
        <taxon>PACMAD clade</taxon>
        <taxon>Panicoideae</taxon>
        <taxon>Andropogonodae</taxon>
        <taxon>Andropogoneae</taxon>
        <taxon>Tripsacinae</taxon>
        <taxon>Zea</taxon>
    </lineage>
</organism>
<protein>
    <submittedName>
        <fullName evidence="1">Uncharacterized protein</fullName>
    </submittedName>
</protein>
<dbReference type="GO" id="GO:0015031">
    <property type="term" value="P:protein transport"/>
    <property type="evidence" value="ECO:0007669"/>
    <property type="project" value="InterPro"/>
</dbReference>
<accession>B6SGD2</accession>
<evidence type="ECO:0000313" key="1">
    <source>
        <dbReference type="EMBL" id="ACG23915.1"/>
    </source>
</evidence>
<dbReference type="Pfam" id="PF03635">
    <property type="entry name" value="Vps35"/>
    <property type="match status" value="1"/>
</dbReference>